<evidence type="ECO:0000313" key="3">
    <source>
        <dbReference type="Proteomes" id="UP000183940"/>
    </source>
</evidence>
<sequence length="145" mass="16664">MSKKAVYSITEKIKFSGLVFLSWMIFGFVLAIILEILFGIISGFWMLILDIFWILPILFCVLGLVGLGTDILQGKTSEYNLGYWFFLPFLTLARMTGLNEKFYISKQLRRVVCSPYLPIPPSQRKALYVGGNSENYDCYFTEIVE</sequence>
<keyword evidence="1" id="KW-0472">Membrane</keyword>
<dbReference type="Proteomes" id="UP000183940">
    <property type="component" value="Unassembled WGS sequence"/>
</dbReference>
<evidence type="ECO:0000313" key="2">
    <source>
        <dbReference type="EMBL" id="OJJ25623.1"/>
    </source>
</evidence>
<protein>
    <submittedName>
        <fullName evidence="2">Uncharacterized protein</fullName>
    </submittedName>
</protein>
<proteinExistence type="predicted"/>
<organism evidence="2 3">
    <name type="scientific">Roseofilum reptotaenium AO1-A</name>
    <dbReference type="NCBI Taxonomy" id="1925591"/>
    <lineage>
        <taxon>Bacteria</taxon>
        <taxon>Bacillati</taxon>
        <taxon>Cyanobacteriota</taxon>
        <taxon>Cyanophyceae</taxon>
        <taxon>Desertifilales</taxon>
        <taxon>Desertifilaceae</taxon>
        <taxon>Roseofilum</taxon>
    </lineage>
</organism>
<gene>
    <name evidence="2" type="ORF">BI308_10780</name>
</gene>
<reference evidence="2" key="1">
    <citation type="submission" date="2016-10" db="EMBL/GenBank/DDBJ databases">
        <title>CRISPR-Cas defence system in Roseofilum reptotaenium: evidence of a bacteriophage-cyanobacterium arms race in the coral black band disease.</title>
        <authorList>
            <person name="Buerger P."/>
            <person name="Wood-Charlson E.M."/>
            <person name="Weynberg K.D."/>
            <person name="Willis B."/>
            <person name="Van Oppen M.J."/>
        </authorList>
    </citation>
    <scope>NUCLEOTIDE SEQUENCE [LARGE SCALE GENOMIC DNA]</scope>
    <source>
        <strain evidence="2">AO1-A</strain>
    </source>
</reference>
<dbReference type="STRING" id="1925591.BI308_10780"/>
<feature type="transmembrane region" description="Helical" evidence="1">
    <location>
        <begin position="20"/>
        <end position="40"/>
    </location>
</feature>
<dbReference type="EMBL" id="MLAW01000015">
    <property type="protein sequence ID" value="OJJ25623.1"/>
    <property type="molecule type" value="Genomic_DNA"/>
</dbReference>
<comment type="caution">
    <text evidence="2">The sequence shown here is derived from an EMBL/GenBank/DDBJ whole genome shotgun (WGS) entry which is preliminary data.</text>
</comment>
<keyword evidence="3" id="KW-1185">Reference proteome</keyword>
<name>A0A1L9QSI2_9CYAN</name>
<keyword evidence="1" id="KW-0812">Transmembrane</keyword>
<feature type="transmembrane region" description="Helical" evidence="1">
    <location>
        <begin position="81"/>
        <end position="99"/>
    </location>
</feature>
<accession>A0A1L9QSI2</accession>
<dbReference type="AlphaFoldDB" id="A0A1L9QSI2"/>
<keyword evidence="1" id="KW-1133">Transmembrane helix</keyword>
<feature type="transmembrane region" description="Helical" evidence="1">
    <location>
        <begin position="47"/>
        <end position="69"/>
    </location>
</feature>
<evidence type="ECO:0000256" key="1">
    <source>
        <dbReference type="SAM" id="Phobius"/>
    </source>
</evidence>